<dbReference type="PANTHER" id="PTHR12243:SF48">
    <property type="entry name" value="MADF DOMAIN-CONTAINING PROTEIN"/>
    <property type="match status" value="1"/>
</dbReference>
<name>A0A3B4Z1B4_9TELE</name>
<dbReference type="AlphaFoldDB" id="A0A3B4Z1B4"/>
<dbReference type="GO" id="GO:0005634">
    <property type="term" value="C:nucleus"/>
    <property type="evidence" value="ECO:0007669"/>
    <property type="project" value="TreeGrafter"/>
</dbReference>
<dbReference type="Pfam" id="PF10545">
    <property type="entry name" value="MADF_DNA_bdg"/>
    <property type="match status" value="1"/>
</dbReference>
<dbReference type="SMART" id="SM00595">
    <property type="entry name" value="MADF"/>
    <property type="match status" value="1"/>
</dbReference>
<protein>
    <recommendedName>
        <fullName evidence="1">MADF domain-containing protein</fullName>
    </recommendedName>
</protein>
<dbReference type="GO" id="GO:0005667">
    <property type="term" value="C:transcription regulator complex"/>
    <property type="evidence" value="ECO:0007669"/>
    <property type="project" value="TreeGrafter"/>
</dbReference>
<proteinExistence type="predicted"/>
<dbReference type="STRING" id="144197.ENSSPAP00000000519"/>
<organism evidence="2">
    <name type="scientific">Stegastes partitus</name>
    <name type="common">bicolor damselfish</name>
    <dbReference type="NCBI Taxonomy" id="144197"/>
    <lineage>
        <taxon>Eukaryota</taxon>
        <taxon>Metazoa</taxon>
        <taxon>Chordata</taxon>
        <taxon>Craniata</taxon>
        <taxon>Vertebrata</taxon>
        <taxon>Euteleostomi</taxon>
        <taxon>Actinopterygii</taxon>
        <taxon>Neopterygii</taxon>
        <taxon>Teleostei</taxon>
        <taxon>Neoteleostei</taxon>
        <taxon>Acanthomorphata</taxon>
        <taxon>Ovalentaria</taxon>
        <taxon>Pomacentridae</taxon>
        <taxon>Stegastes</taxon>
    </lineage>
</organism>
<reference evidence="2" key="1">
    <citation type="submission" date="2023-09" db="UniProtKB">
        <authorList>
            <consortium name="Ensembl"/>
        </authorList>
    </citation>
    <scope>IDENTIFICATION</scope>
</reference>
<dbReference type="InterPro" id="IPR006578">
    <property type="entry name" value="MADF-dom"/>
</dbReference>
<accession>A0A3B4Z1B4</accession>
<dbReference type="PANTHER" id="PTHR12243">
    <property type="entry name" value="MADF DOMAIN TRANSCRIPTION FACTOR"/>
    <property type="match status" value="1"/>
</dbReference>
<feature type="domain" description="MADF" evidence="1">
    <location>
        <begin position="1"/>
        <end position="92"/>
    </location>
</feature>
<dbReference type="PROSITE" id="PS51029">
    <property type="entry name" value="MADF"/>
    <property type="match status" value="1"/>
</dbReference>
<dbReference type="GeneTree" id="ENSGT01060000248849"/>
<evidence type="ECO:0000313" key="2">
    <source>
        <dbReference type="Ensembl" id="ENSSPAP00000000519.1"/>
    </source>
</evidence>
<dbReference type="Ensembl" id="ENSSPAT00000000528.1">
    <property type="protein sequence ID" value="ENSSPAP00000000519.1"/>
    <property type="gene ID" value="ENSSPAG00000000419.1"/>
</dbReference>
<dbReference type="InterPro" id="IPR039353">
    <property type="entry name" value="TF_Adf1"/>
</dbReference>
<evidence type="ECO:0000259" key="1">
    <source>
        <dbReference type="PROSITE" id="PS51029"/>
    </source>
</evidence>
<dbReference type="GO" id="GO:0006357">
    <property type="term" value="P:regulation of transcription by RNA polymerase II"/>
    <property type="evidence" value="ECO:0007669"/>
    <property type="project" value="TreeGrafter"/>
</dbReference>
<sequence>SSLLPCESTRSDMTQPPFSFSFFYRNRNKKELAWKKVSEEVGEPVESCKKSLRDTYLKERRKETERRSGSAAETGKRWKHSAVLSFLDPFVTPRETSGNMEEVVEEHRSPGNNISHLQLQGELKKKFDVLAIQCSTAEREIPLLLKTLCNGPPVLCGGHSHEFLHQAVLDCSDHLAS</sequence>